<evidence type="ECO:0000313" key="3">
    <source>
        <dbReference type="Proteomes" id="UP001152622"/>
    </source>
</evidence>
<evidence type="ECO:0000313" key="2">
    <source>
        <dbReference type="EMBL" id="KAJ8373828.1"/>
    </source>
</evidence>
<accession>A0A9Q1G2J4</accession>
<gene>
    <name evidence="2" type="ORF">SKAU_G00044080</name>
</gene>
<proteinExistence type="predicted"/>
<reference evidence="2" key="1">
    <citation type="journal article" date="2023" name="Science">
        <title>Genome structures resolve the early diversification of teleost fishes.</title>
        <authorList>
            <person name="Parey E."/>
            <person name="Louis A."/>
            <person name="Montfort J."/>
            <person name="Bouchez O."/>
            <person name="Roques C."/>
            <person name="Iampietro C."/>
            <person name="Lluch J."/>
            <person name="Castinel A."/>
            <person name="Donnadieu C."/>
            <person name="Desvignes T."/>
            <person name="Floi Bucao C."/>
            <person name="Jouanno E."/>
            <person name="Wen M."/>
            <person name="Mejri S."/>
            <person name="Dirks R."/>
            <person name="Jansen H."/>
            <person name="Henkel C."/>
            <person name="Chen W.J."/>
            <person name="Zahm M."/>
            <person name="Cabau C."/>
            <person name="Klopp C."/>
            <person name="Thompson A.W."/>
            <person name="Robinson-Rechavi M."/>
            <person name="Braasch I."/>
            <person name="Lecointre G."/>
            <person name="Bobe J."/>
            <person name="Postlethwait J.H."/>
            <person name="Berthelot C."/>
            <person name="Roest Crollius H."/>
            <person name="Guiguen Y."/>
        </authorList>
    </citation>
    <scope>NUCLEOTIDE SEQUENCE</scope>
    <source>
        <strain evidence="2">WJC10195</strain>
    </source>
</reference>
<dbReference type="Proteomes" id="UP001152622">
    <property type="component" value="Chromosome 2"/>
</dbReference>
<dbReference type="AlphaFoldDB" id="A0A9Q1G2J4"/>
<protein>
    <submittedName>
        <fullName evidence="2">Uncharacterized protein</fullName>
    </submittedName>
</protein>
<feature type="region of interest" description="Disordered" evidence="1">
    <location>
        <begin position="112"/>
        <end position="132"/>
    </location>
</feature>
<organism evidence="2 3">
    <name type="scientific">Synaphobranchus kaupii</name>
    <name type="common">Kaup's arrowtooth eel</name>
    <dbReference type="NCBI Taxonomy" id="118154"/>
    <lineage>
        <taxon>Eukaryota</taxon>
        <taxon>Metazoa</taxon>
        <taxon>Chordata</taxon>
        <taxon>Craniata</taxon>
        <taxon>Vertebrata</taxon>
        <taxon>Euteleostomi</taxon>
        <taxon>Actinopterygii</taxon>
        <taxon>Neopterygii</taxon>
        <taxon>Teleostei</taxon>
        <taxon>Anguilliformes</taxon>
        <taxon>Synaphobranchidae</taxon>
        <taxon>Synaphobranchus</taxon>
    </lineage>
</organism>
<dbReference type="EMBL" id="JAINUF010000002">
    <property type="protein sequence ID" value="KAJ8373828.1"/>
    <property type="molecule type" value="Genomic_DNA"/>
</dbReference>
<keyword evidence="3" id="KW-1185">Reference proteome</keyword>
<name>A0A9Q1G2J4_SYNKA</name>
<sequence>MSEVLICTLDLRRLWGFSQRLTTSRHDVPAVESSRYKDKGRSRGLLRKQLLQNRNKALHQSGPSHQNRPVRGGRSHAKPRRVLRDLALSCPPPRRCLSPLIPPVQAWHVSSHAPAQEPSRNPAAHIAGPLNSRPQIPARDSYLLLYLPVCMQTSEQSVL</sequence>
<feature type="region of interest" description="Disordered" evidence="1">
    <location>
        <begin position="56"/>
        <end position="78"/>
    </location>
</feature>
<evidence type="ECO:0000256" key="1">
    <source>
        <dbReference type="SAM" id="MobiDB-lite"/>
    </source>
</evidence>
<comment type="caution">
    <text evidence="2">The sequence shown here is derived from an EMBL/GenBank/DDBJ whole genome shotgun (WGS) entry which is preliminary data.</text>
</comment>